<keyword evidence="1" id="KW-0812">Transmembrane</keyword>
<keyword evidence="1" id="KW-0472">Membrane</keyword>
<sequence>MINIFLFEMKKIVKSSFFIIALLLLSLFILGYYIFVHMNTVRSDEIVAEIDSRVHTQEKHLQELYDVADEAENQDDIHFQEEYLSKEKEMLSAYQEEDWFTVLDQEIKQDESQPPNTDYRTSTHPTSFTAKTRLEHNKWLRDNGIQPVLPLDMNSWITIYDVDFGGHTSAEQFIKDRSAKYSSSGVYYLQHVFQLLFGLIGPIFFLLLFGDLITKEGFDKNGPIHLLKTQPIRYYQILGGKLFAIVVTTVLAFSGISVLAILIGTIADRFGDFDYPVLIYGSDYAYSFMEMGIFLLNSAILSFMVFLFCYSLLFLFSVIAKKTLLAVGLAIATILIGIQWSEAITLSTFAPYIPFYYFSVTEVITNELAVTLQNFDFSYRNGLIVLGIYSGLLYALTYVISIFQIKSRY</sequence>
<dbReference type="Proteomes" id="UP000198618">
    <property type="component" value="Unassembled WGS sequence"/>
</dbReference>
<feature type="transmembrane region" description="Helical" evidence="1">
    <location>
        <begin position="382"/>
        <end position="403"/>
    </location>
</feature>
<keyword evidence="1" id="KW-1133">Transmembrane helix</keyword>
<evidence type="ECO:0000256" key="1">
    <source>
        <dbReference type="SAM" id="Phobius"/>
    </source>
</evidence>
<dbReference type="STRING" id="930131.SAMN05216389_1356"/>
<reference evidence="2 3" key="1">
    <citation type="submission" date="2016-10" db="EMBL/GenBank/DDBJ databases">
        <authorList>
            <person name="de Groot N.N."/>
        </authorList>
    </citation>
    <scope>NUCLEOTIDE SEQUENCE [LARGE SCALE GENOMIC DNA]</scope>
    <source>
        <strain evidence="2 3">IBRC-M 10780</strain>
    </source>
</reference>
<dbReference type="Pfam" id="PF12679">
    <property type="entry name" value="ABC2_membrane_2"/>
    <property type="match status" value="1"/>
</dbReference>
<proteinExistence type="predicted"/>
<dbReference type="EMBL" id="FOHE01000035">
    <property type="protein sequence ID" value="SET83177.1"/>
    <property type="molecule type" value="Genomic_DNA"/>
</dbReference>
<dbReference type="GO" id="GO:0140359">
    <property type="term" value="F:ABC-type transporter activity"/>
    <property type="evidence" value="ECO:0007669"/>
    <property type="project" value="InterPro"/>
</dbReference>
<protein>
    <submittedName>
        <fullName evidence="2">ABC-type transport system involved in multi-copper enzyme maturation, permease component</fullName>
    </submittedName>
</protein>
<feature type="transmembrane region" description="Helical" evidence="1">
    <location>
        <begin position="323"/>
        <end position="341"/>
    </location>
</feature>
<keyword evidence="3" id="KW-1185">Reference proteome</keyword>
<feature type="transmembrane region" description="Helical" evidence="1">
    <location>
        <begin position="293"/>
        <end position="316"/>
    </location>
</feature>
<feature type="transmembrane region" description="Helical" evidence="1">
    <location>
        <begin position="188"/>
        <end position="210"/>
    </location>
</feature>
<dbReference type="OrthoDB" id="2446350at2"/>
<evidence type="ECO:0000313" key="2">
    <source>
        <dbReference type="EMBL" id="SET83177.1"/>
    </source>
</evidence>
<organism evidence="2 3">
    <name type="scientific">Oceanobacillus limi</name>
    <dbReference type="NCBI Taxonomy" id="930131"/>
    <lineage>
        <taxon>Bacteria</taxon>
        <taxon>Bacillati</taxon>
        <taxon>Bacillota</taxon>
        <taxon>Bacilli</taxon>
        <taxon>Bacillales</taxon>
        <taxon>Bacillaceae</taxon>
        <taxon>Oceanobacillus</taxon>
    </lineage>
</organism>
<evidence type="ECO:0000313" key="3">
    <source>
        <dbReference type="Proteomes" id="UP000198618"/>
    </source>
</evidence>
<gene>
    <name evidence="2" type="ORF">SAMN05216389_1356</name>
</gene>
<feature type="transmembrane region" description="Helical" evidence="1">
    <location>
        <begin position="12"/>
        <end position="35"/>
    </location>
</feature>
<feature type="transmembrane region" description="Helical" evidence="1">
    <location>
        <begin position="242"/>
        <end position="267"/>
    </location>
</feature>
<dbReference type="AlphaFoldDB" id="A0A1I0HH13"/>
<dbReference type="PANTHER" id="PTHR37305:SF1">
    <property type="entry name" value="MEMBRANE PROTEIN"/>
    <property type="match status" value="1"/>
</dbReference>
<dbReference type="PANTHER" id="PTHR37305">
    <property type="entry name" value="INTEGRAL MEMBRANE PROTEIN-RELATED"/>
    <property type="match status" value="1"/>
</dbReference>
<dbReference type="RefSeq" id="WP_090873051.1">
    <property type="nucleotide sequence ID" value="NZ_FOHE01000035.1"/>
</dbReference>
<name>A0A1I0HH13_9BACI</name>
<dbReference type="GO" id="GO:0005886">
    <property type="term" value="C:plasma membrane"/>
    <property type="evidence" value="ECO:0007669"/>
    <property type="project" value="UniProtKB-SubCell"/>
</dbReference>
<accession>A0A1I0HH13</accession>